<protein>
    <recommendedName>
        <fullName evidence="2">EF-hand domain-containing protein</fullName>
    </recommendedName>
</protein>
<reference evidence="3 4" key="1">
    <citation type="journal article" date="2022" name="Nat. Plants">
        <title>Genomes of leafy and leafless Platanthera orchids illuminate the evolution of mycoheterotrophy.</title>
        <authorList>
            <person name="Li M.H."/>
            <person name="Liu K.W."/>
            <person name="Li Z."/>
            <person name="Lu H.C."/>
            <person name="Ye Q.L."/>
            <person name="Zhang D."/>
            <person name="Wang J.Y."/>
            <person name="Li Y.F."/>
            <person name="Zhong Z.M."/>
            <person name="Liu X."/>
            <person name="Yu X."/>
            <person name="Liu D.K."/>
            <person name="Tu X.D."/>
            <person name="Liu B."/>
            <person name="Hao Y."/>
            <person name="Liao X.Y."/>
            <person name="Jiang Y.T."/>
            <person name="Sun W.H."/>
            <person name="Chen J."/>
            <person name="Chen Y.Q."/>
            <person name="Ai Y."/>
            <person name="Zhai J.W."/>
            <person name="Wu S.S."/>
            <person name="Zhou Z."/>
            <person name="Hsiao Y.Y."/>
            <person name="Wu W.L."/>
            <person name="Chen Y.Y."/>
            <person name="Lin Y.F."/>
            <person name="Hsu J.L."/>
            <person name="Li C.Y."/>
            <person name="Wang Z.W."/>
            <person name="Zhao X."/>
            <person name="Zhong W.Y."/>
            <person name="Ma X.K."/>
            <person name="Ma L."/>
            <person name="Huang J."/>
            <person name="Chen G.Z."/>
            <person name="Huang M.Z."/>
            <person name="Huang L."/>
            <person name="Peng D.H."/>
            <person name="Luo Y.B."/>
            <person name="Zou S.Q."/>
            <person name="Chen S.P."/>
            <person name="Lan S."/>
            <person name="Tsai W.C."/>
            <person name="Van de Peer Y."/>
            <person name="Liu Z.J."/>
        </authorList>
    </citation>
    <scope>NUCLEOTIDE SEQUENCE [LARGE SCALE GENOMIC DNA]</scope>
    <source>
        <strain evidence="3">Lor287</strain>
    </source>
</reference>
<dbReference type="PROSITE" id="PS50222">
    <property type="entry name" value="EF_HAND_2"/>
    <property type="match status" value="1"/>
</dbReference>
<keyword evidence="1" id="KW-0106">Calcium</keyword>
<dbReference type="EMBL" id="JBBWWQ010000008">
    <property type="protein sequence ID" value="KAK8940921.1"/>
    <property type="molecule type" value="Genomic_DNA"/>
</dbReference>
<dbReference type="Pfam" id="PF13405">
    <property type="entry name" value="EF-hand_6"/>
    <property type="match status" value="1"/>
</dbReference>
<dbReference type="InterPro" id="IPR002048">
    <property type="entry name" value="EF_hand_dom"/>
</dbReference>
<evidence type="ECO:0000313" key="4">
    <source>
        <dbReference type="Proteomes" id="UP001418222"/>
    </source>
</evidence>
<keyword evidence="4" id="KW-1185">Reference proteome</keyword>
<dbReference type="PROSITE" id="PS00018">
    <property type="entry name" value="EF_HAND_1"/>
    <property type="match status" value="2"/>
</dbReference>
<dbReference type="SUPFAM" id="SSF47473">
    <property type="entry name" value="EF-hand"/>
    <property type="match status" value="1"/>
</dbReference>
<evidence type="ECO:0000313" key="3">
    <source>
        <dbReference type="EMBL" id="KAK8940921.1"/>
    </source>
</evidence>
<dbReference type="AlphaFoldDB" id="A0AAP0G6W4"/>
<proteinExistence type="predicted"/>
<evidence type="ECO:0000259" key="2">
    <source>
        <dbReference type="PROSITE" id="PS50222"/>
    </source>
</evidence>
<comment type="caution">
    <text evidence="3">The sequence shown here is derived from an EMBL/GenBank/DDBJ whole genome shotgun (WGS) entry which is preliminary data.</text>
</comment>
<organism evidence="3 4">
    <name type="scientific">Platanthera zijinensis</name>
    <dbReference type="NCBI Taxonomy" id="2320716"/>
    <lineage>
        <taxon>Eukaryota</taxon>
        <taxon>Viridiplantae</taxon>
        <taxon>Streptophyta</taxon>
        <taxon>Embryophyta</taxon>
        <taxon>Tracheophyta</taxon>
        <taxon>Spermatophyta</taxon>
        <taxon>Magnoliopsida</taxon>
        <taxon>Liliopsida</taxon>
        <taxon>Asparagales</taxon>
        <taxon>Orchidaceae</taxon>
        <taxon>Orchidoideae</taxon>
        <taxon>Orchideae</taxon>
        <taxon>Orchidinae</taxon>
        <taxon>Platanthera</taxon>
    </lineage>
</organism>
<gene>
    <name evidence="3" type="ORF">KSP39_PZI010245</name>
</gene>
<dbReference type="GO" id="GO:0005509">
    <property type="term" value="F:calcium ion binding"/>
    <property type="evidence" value="ECO:0007669"/>
    <property type="project" value="InterPro"/>
</dbReference>
<accession>A0AAP0G6W4</accession>
<evidence type="ECO:0000256" key="1">
    <source>
        <dbReference type="ARBA" id="ARBA00022837"/>
    </source>
</evidence>
<dbReference type="InterPro" id="IPR018247">
    <property type="entry name" value="EF_Hand_1_Ca_BS"/>
</dbReference>
<dbReference type="Proteomes" id="UP001418222">
    <property type="component" value="Unassembled WGS sequence"/>
</dbReference>
<name>A0AAP0G6W4_9ASPA</name>
<dbReference type="Gene3D" id="1.10.238.10">
    <property type="entry name" value="EF-hand"/>
    <property type="match status" value="1"/>
</dbReference>
<dbReference type="SMART" id="SM00054">
    <property type="entry name" value="EFh"/>
    <property type="match status" value="1"/>
</dbReference>
<dbReference type="InterPro" id="IPR011992">
    <property type="entry name" value="EF-hand-dom_pair"/>
</dbReference>
<sequence>MAIKHVRSSEAGMTVEEFKDWLMRFDDDCDGRISKDELRKAIRSIGVRFSWWKSRRGIRLSDSNNDGLLDDGEIDNLVSFMQKDLGLKITAKN</sequence>
<feature type="domain" description="EF-hand" evidence="2">
    <location>
        <begin position="13"/>
        <end position="48"/>
    </location>
</feature>